<organism evidence="2">
    <name type="scientific">Pithovirus LCPAC302</name>
    <dbReference type="NCBI Taxonomy" id="2506593"/>
    <lineage>
        <taxon>Viruses</taxon>
        <taxon>Pithoviruses</taxon>
    </lineage>
</organism>
<dbReference type="EMBL" id="MK500539">
    <property type="protein sequence ID" value="QBK91475.1"/>
    <property type="molecule type" value="Genomic_DNA"/>
</dbReference>
<protein>
    <submittedName>
        <fullName evidence="2">Uncharacterized protein</fullName>
    </submittedName>
</protein>
<evidence type="ECO:0000313" key="1">
    <source>
        <dbReference type="EMBL" id="QBK91475.1"/>
    </source>
</evidence>
<accession>A0A481Z857</accession>
<sequence>MEECSFIYKKGPKMGSKCGDTVINKYECDKHVGKIVTPEMTNKFMKTLNDYPDMLKDLAEAGLFYSTRHPIRECTVFYYGDSSTEYCEGCSEYCEGCSDCYSDDSENEARENMTRVMKKIMDKTEIYDDDEDAEEDVENLLINGSLIPKNNIPTYVDVVPYGGGKFIDVNYNFILESDDFDIKVVGVKDGDEIRKLNDEEIKKAKRIGLVVPEENDLYVLFKTYTYL</sequence>
<evidence type="ECO:0000313" key="2">
    <source>
        <dbReference type="EMBL" id="QBK91552.1"/>
    </source>
</evidence>
<reference evidence="2" key="1">
    <citation type="journal article" date="2019" name="MBio">
        <title>Virus Genomes from Deep Sea Sediments Expand the Ocean Megavirome and Support Independent Origins of Viral Gigantism.</title>
        <authorList>
            <person name="Backstrom D."/>
            <person name="Yutin N."/>
            <person name="Jorgensen S.L."/>
            <person name="Dharamshi J."/>
            <person name="Homa F."/>
            <person name="Zaremba-Niedwiedzka K."/>
            <person name="Spang A."/>
            <person name="Wolf Y.I."/>
            <person name="Koonin E.V."/>
            <person name="Ettema T.J."/>
        </authorList>
    </citation>
    <scope>NUCLEOTIDE SEQUENCE</scope>
</reference>
<proteinExistence type="predicted"/>
<dbReference type="EMBL" id="MK500545">
    <property type="protein sequence ID" value="QBK91552.1"/>
    <property type="molecule type" value="Genomic_DNA"/>
</dbReference>
<name>A0A481Z857_9VIRU</name>
<gene>
    <name evidence="1" type="ORF">LCPAC302_00950</name>
    <name evidence="2" type="ORF">LCPAC302_01720</name>
</gene>